<name>A0A2S6N872_RHOGL</name>
<keyword evidence="1" id="KW-1133">Transmembrane helix</keyword>
<dbReference type="GO" id="GO:0140359">
    <property type="term" value="F:ABC-type transporter activity"/>
    <property type="evidence" value="ECO:0007669"/>
    <property type="project" value="InterPro"/>
</dbReference>
<dbReference type="PANTHER" id="PTHR43471">
    <property type="entry name" value="ABC TRANSPORTER PERMEASE"/>
    <property type="match status" value="1"/>
</dbReference>
<proteinExistence type="predicted"/>
<organism evidence="2 3">
    <name type="scientific">Rhodopila globiformis</name>
    <name type="common">Rhodopseudomonas globiformis</name>
    <dbReference type="NCBI Taxonomy" id="1071"/>
    <lineage>
        <taxon>Bacteria</taxon>
        <taxon>Pseudomonadati</taxon>
        <taxon>Pseudomonadota</taxon>
        <taxon>Alphaproteobacteria</taxon>
        <taxon>Acetobacterales</taxon>
        <taxon>Acetobacteraceae</taxon>
        <taxon>Rhodopila</taxon>
    </lineage>
</organism>
<reference evidence="2 3" key="1">
    <citation type="journal article" date="2018" name="Arch. Microbiol.">
        <title>New insights into the metabolic potential of the phototrophic purple bacterium Rhodopila globiformis DSM 161(T) from its draft genome sequence and evidence for a vanadium-dependent nitrogenase.</title>
        <authorList>
            <person name="Imhoff J.F."/>
            <person name="Rahn T."/>
            <person name="Kunzel S."/>
            <person name="Neulinger S.C."/>
        </authorList>
    </citation>
    <scope>NUCLEOTIDE SEQUENCE [LARGE SCALE GENOMIC DNA]</scope>
    <source>
        <strain evidence="2 3">DSM 161</strain>
    </source>
</reference>
<dbReference type="PANTHER" id="PTHR43471:SF1">
    <property type="entry name" value="ABC TRANSPORTER PERMEASE PROTEIN NOSY-RELATED"/>
    <property type="match status" value="1"/>
</dbReference>
<keyword evidence="3" id="KW-1185">Reference proteome</keyword>
<feature type="transmembrane region" description="Helical" evidence="1">
    <location>
        <begin position="253"/>
        <end position="274"/>
    </location>
</feature>
<evidence type="ECO:0000313" key="2">
    <source>
        <dbReference type="EMBL" id="PPQ30813.1"/>
    </source>
</evidence>
<evidence type="ECO:0008006" key="4">
    <source>
        <dbReference type="Google" id="ProtNLM"/>
    </source>
</evidence>
<sequence>MLTILILAGKELRDGLRNRWVLGATLLLTVFALTLAFLGAAPTGTVKVAPLAVTIVSLSSLSIFLLPLIALLLSHDAIVGEAERGTLALLLAYPVARWQVVIGKFLGHVAILAFATLTGFGVAAAALSATEGAPEGADVSALPAFAVLLGSSVLLGAAFVAIGLLVSTLVRERSTAGGIAIGLWLGFVLIWDMALLGVLVTDQGRSVTGGVLDGLLLLNPTDAYRLLNLTGDNVGAFGGTAGLARQTALTPPALLAALLAWVALPLAAAVARFARRPV</sequence>
<dbReference type="EMBL" id="NHRY01000204">
    <property type="protein sequence ID" value="PPQ30813.1"/>
    <property type="molecule type" value="Genomic_DNA"/>
</dbReference>
<evidence type="ECO:0000313" key="3">
    <source>
        <dbReference type="Proteomes" id="UP000239724"/>
    </source>
</evidence>
<protein>
    <recommendedName>
        <fullName evidence="4">ABC transporter permease</fullName>
    </recommendedName>
</protein>
<feature type="transmembrane region" description="Helical" evidence="1">
    <location>
        <begin position="141"/>
        <end position="166"/>
    </location>
</feature>
<dbReference type="RefSeq" id="WP_104520314.1">
    <property type="nucleotide sequence ID" value="NZ_NHRY01000204.1"/>
</dbReference>
<feature type="transmembrane region" description="Helical" evidence="1">
    <location>
        <begin position="20"/>
        <end position="42"/>
    </location>
</feature>
<dbReference type="OrthoDB" id="9805862at2"/>
<feature type="transmembrane region" description="Helical" evidence="1">
    <location>
        <begin position="105"/>
        <end position="129"/>
    </location>
</feature>
<feature type="transmembrane region" description="Helical" evidence="1">
    <location>
        <begin position="48"/>
        <end position="74"/>
    </location>
</feature>
<comment type="caution">
    <text evidence="2">The sequence shown here is derived from an EMBL/GenBank/DDBJ whole genome shotgun (WGS) entry which is preliminary data.</text>
</comment>
<keyword evidence="1" id="KW-0812">Transmembrane</keyword>
<evidence type="ECO:0000256" key="1">
    <source>
        <dbReference type="SAM" id="Phobius"/>
    </source>
</evidence>
<keyword evidence="1" id="KW-0472">Membrane</keyword>
<feature type="transmembrane region" description="Helical" evidence="1">
    <location>
        <begin position="178"/>
        <end position="200"/>
    </location>
</feature>
<dbReference type="Proteomes" id="UP000239724">
    <property type="component" value="Unassembled WGS sequence"/>
</dbReference>
<dbReference type="AlphaFoldDB" id="A0A2S6N872"/>
<accession>A0A2S6N872</accession>
<dbReference type="GO" id="GO:0005886">
    <property type="term" value="C:plasma membrane"/>
    <property type="evidence" value="ECO:0007669"/>
    <property type="project" value="UniProtKB-SubCell"/>
</dbReference>
<dbReference type="Pfam" id="PF12679">
    <property type="entry name" value="ABC2_membrane_2"/>
    <property type="match status" value="1"/>
</dbReference>
<gene>
    <name evidence="2" type="ORF">CCS01_18580</name>
</gene>